<feature type="transmembrane region" description="Helical" evidence="1">
    <location>
        <begin position="59"/>
        <end position="84"/>
    </location>
</feature>
<accession>A0A9E7SN87</accession>
<proteinExistence type="predicted"/>
<keyword evidence="3" id="KW-1185">Reference proteome</keyword>
<evidence type="ECO:0000313" key="3">
    <source>
        <dbReference type="Proteomes" id="UP001055732"/>
    </source>
</evidence>
<dbReference type="AlphaFoldDB" id="A0A9E7SN87"/>
<sequence>MPFGGLRLAILINAVSFFGSGLFEMLIEYHWETRKISSIHEVWGDMLEGFRFIKDSKSLLVLVSLAIVLNTLLNPIFAVILPYISRVVLGYPLYNLKAFKPLQQLEH</sequence>
<evidence type="ECO:0000256" key="1">
    <source>
        <dbReference type="SAM" id="Phobius"/>
    </source>
</evidence>
<protein>
    <submittedName>
        <fullName evidence="2">Uncharacterized protein</fullName>
    </submittedName>
</protein>
<dbReference type="RefSeq" id="WP_253304284.1">
    <property type="nucleotide sequence ID" value="NZ_CP099582.1"/>
</dbReference>
<name>A0A9E7SN87_THEAG</name>
<dbReference type="EMBL" id="CP099582">
    <property type="protein sequence ID" value="USS40328.1"/>
    <property type="molecule type" value="Genomic_DNA"/>
</dbReference>
<dbReference type="Proteomes" id="UP001055732">
    <property type="component" value="Chromosome"/>
</dbReference>
<dbReference type="KEGG" id="tagg:NF865_08380"/>
<keyword evidence="1" id="KW-0812">Transmembrane</keyword>
<reference evidence="2" key="1">
    <citation type="journal article" date="1998" name="Int. J. Syst. Bacteriol. 48 Pt">
        <title>Thermococcus guaymasensis sp. nov. and Thermococcus aggregans sp. nov., two novel thermophilic archaea isolated from the Guaymas Basin hydrothermal vent site.</title>
        <authorList>
            <person name="Canganella F."/>
            <person name="Jones W.J."/>
            <person name="Gambacorta A."/>
            <person name="Antranikian G."/>
        </authorList>
    </citation>
    <scope>NUCLEOTIDE SEQUENCE</scope>
    <source>
        <strain evidence="2">TY</strain>
    </source>
</reference>
<feature type="transmembrane region" description="Helical" evidence="1">
    <location>
        <begin position="6"/>
        <end position="27"/>
    </location>
</feature>
<organism evidence="2 3">
    <name type="scientific">Thermococcus aggregans</name>
    <dbReference type="NCBI Taxonomy" id="110163"/>
    <lineage>
        <taxon>Archaea</taxon>
        <taxon>Methanobacteriati</taxon>
        <taxon>Methanobacteriota</taxon>
        <taxon>Thermococci</taxon>
        <taxon>Thermococcales</taxon>
        <taxon>Thermococcaceae</taxon>
        <taxon>Thermococcus</taxon>
    </lineage>
</organism>
<keyword evidence="1" id="KW-1133">Transmembrane helix</keyword>
<keyword evidence="1" id="KW-0472">Membrane</keyword>
<reference evidence="2" key="2">
    <citation type="submission" date="2022-06" db="EMBL/GenBank/DDBJ databases">
        <authorList>
            <person name="Park Y.-J."/>
        </authorList>
    </citation>
    <scope>NUCLEOTIDE SEQUENCE</scope>
    <source>
        <strain evidence="2">TY</strain>
    </source>
</reference>
<gene>
    <name evidence="2" type="ORF">NF865_08380</name>
</gene>
<evidence type="ECO:0000313" key="2">
    <source>
        <dbReference type="EMBL" id="USS40328.1"/>
    </source>
</evidence>